<protein>
    <submittedName>
        <fullName evidence="1">Uncharacterized protein</fullName>
    </submittedName>
</protein>
<dbReference type="EMBL" id="JAAKFY010000009">
    <property type="protein sequence ID" value="KAF3851886.1"/>
    <property type="molecule type" value="Genomic_DNA"/>
</dbReference>
<organism evidence="1 2">
    <name type="scientific">Dissostichus mawsoni</name>
    <name type="common">Antarctic cod</name>
    <dbReference type="NCBI Taxonomy" id="36200"/>
    <lineage>
        <taxon>Eukaryota</taxon>
        <taxon>Metazoa</taxon>
        <taxon>Chordata</taxon>
        <taxon>Craniata</taxon>
        <taxon>Vertebrata</taxon>
        <taxon>Euteleostomi</taxon>
        <taxon>Actinopterygii</taxon>
        <taxon>Neopterygii</taxon>
        <taxon>Teleostei</taxon>
        <taxon>Neoteleostei</taxon>
        <taxon>Acanthomorphata</taxon>
        <taxon>Eupercaria</taxon>
        <taxon>Perciformes</taxon>
        <taxon>Notothenioidei</taxon>
        <taxon>Nototheniidae</taxon>
        <taxon>Dissostichus</taxon>
    </lineage>
</organism>
<name>A0A7J5YQU3_DISMA</name>
<accession>A0A7J5YQU3</accession>
<dbReference type="Proteomes" id="UP000518266">
    <property type="component" value="Unassembled WGS sequence"/>
</dbReference>
<comment type="caution">
    <text evidence="1">The sequence shown here is derived from an EMBL/GenBank/DDBJ whole genome shotgun (WGS) entry which is preliminary data.</text>
</comment>
<sequence>MVDKRYGMSGGGLRNVPLPGKVVVLVVVGELGFDDVVSAGQQAFGGLLHRGGAGQLLVSHHQLIPKIGHLSQHHCILVLALHDEVLQTLCHVQLALCHLLYPQTKL</sequence>
<proteinExistence type="predicted"/>
<evidence type="ECO:0000313" key="1">
    <source>
        <dbReference type="EMBL" id="KAF3851886.1"/>
    </source>
</evidence>
<reference evidence="1 2" key="1">
    <citation type="submission" date="2020-03" db="EMBL/GenBank/DDBJ databases">
        <title>Dissostichus mawsoni Genome sequencing and assembly.</title>
        <authorList>
            <person name="Park H."/>
        </authorList>
    </citation>
    <scope>NUCLEOTIDE SEQUENCE [LARGE SCALE GENOMIC DNA]</scope>
    <source>
        <strain evidence="1">DM0001</strain>
        <tissue evidence="1">Muscle</tissue>
    </source>
</reference>
<keyword evidence="2" id="KW-1185">Reference proteome</keyword>
<gene>
    <name evidence="1" type="ORF">F7725_005241</name>
</gene>
<evidence type="ECO:0000313" key="2">
    <source>
        <dbReference type="Proteomes" id="UP000518266"/>
    </source>
</evidence>
<dbReference type="AlphaFoldDB" id="A0A7J5YQU3"/>